<dbReference type="Gene3D" id="3.30.300.30">
    <property type="match status" value="1"/>
</dbReference>
<accession>A0AAI8DFT5</accession>
<dbReference type="GO" id="GO:0006637">
    <property type="term" value="P:acyl-CoA metabolic process"/>
    <property type="evidence" value="ECO:0007669"/>
    <property type="project" value="TreeGrafter"/>
</dbReference>
<keyword evidence="4" id="KW-0547">Nucleotide-binding</keyword>
<evidence type="ECO:0000259" key="8">
    <source>
        <dbReference type="Pfam" id="PF13193"/>
    </source>
</evidence>
<dbReference type="PANTHER" id="PTHR43605">
    <property type="entry name" value="ACYL-COENZYME A SYNTHETASE"/>
    <property type="match status" value="1"/>
</dbReference>
<evidence type="ECO:0000256" key="6">
    <source>
        <dbReference type="ARBA" id="ARBA00032875"/>
    </source>
</evidence>
<dbReference type="Proteomes" id="UP000197058">
    <property type="component" value="Chromosome"/>
</dbReference>
<dbReference type="InterPro" id="IPR020845">
    <property type="entry name" value="AMP-binding_CS"/>
</dbReference>
<dbReference type="PANTHER" id="PTHR43605:SF10">
    <property type="entry name" value="ACYL-COA SYNTHETASE MEDIUM CHAIN FAMILY MEMBER 3"/>
    <property type="match status" value="1"/>
</dbReference>
<dbReference type="InterPro" id="IPR042099">
    <property type="entry name" value="ANL_N_sf"/>
</dbReference>
<dbReference type="KEGG" id="sscu:CEP64_00205"/>
<dbReference type="GO" id="GO:0006633">
    <property type="term" value="P:fatty acid biosynthetic process"/>
    <property type="evidence" value="ECO:0007669"/>
    <property type="project" value="TreeGrafter"/>
</dbReference>
<dbReference type="GO" id="GO:0004321">
    <property type="term" value="F:fatty-acyl-CoA synthase activity"/>
    <property type="evidence" value="ECO:0007669"/>
    <property type="project" value="TreeGrafter"/>
</dbReference>
<dbReference type="PROSITE" id="PS00455">
    <property type="entry name" value="AMP_BINDING"/>
    <property type="match status" value="1"/>
</dbReference>
<evidence type="ECO:0000313" key="10">
    <source>
        <dbReference type="Proteomes" id="UP000197058"/>
    </source>
</evidence>
<dbReference type="InterPro" id="IPR000873">
    <property type="entry name" value="AMP-dep_synth/lig_dom"/>
</dbReference>
<dbReference type="EMBL" id="CP022046">
    <property type="protein sequence ID" value="ASE33072.1"/>
    <property type="molecule type" value="Genomic_DNA"/>
</dbReference>
<name>A0AAI8DFT5_MAMSC</name>
<keyword evidence="5" id="KW-0067">ATP-binding</keyword>
<dbReference type="NCBIfam" id="NF047394">
    <property type="entry name" value="AcylCoAsynMbcS"/>
    <property type="match status" value="1"/>
</dbReference>
<dbReference type="Pfam" id="PF13193">
    <property type="entry name" value="AMP-binding_C"/>
    <property type="match status" value="1"/>
</dbReference>
<dbReference type="GO" id="GO:0015645">
    <property type="term" value="F:fatty acid ligase activity"/>
    <property type="evidence" value="ECO:0007669"/>
    <property type="project" value="TreeGrafter"/>
</dbReference>
<dbReference type="Gene3D" id="3.40.50.12780">
    <property type="entry name" value="N-terminal domain of ligase-like"/>
    <property type="match status" value="1"/>
</dbReference>
<evidence type="ECO:0000313" key="9">
    <source>
        <dbReference type="EMBL" id="ASE33072.1"/>
    </source>
</evidence>
<dbReference type="GO" id="GO:0016405">
    <property type="term" value="F:CoA-ligase activity"/>
    <property type="evidence" value="ECO:0007669"/>
    <property type="project" value="UniProtKB-ARBA"/>
</dbReference>
<dbReference type="InterPro" id="IPR045851">
    <property type="entry name" value="AMP-bd_C_sf"/>
</dbReference>
<evidence type="ECO:0000259" key="7">
    <source>
        <dbReference type="Pfam" id="PF00501"/>
    </source>
</evidence>
<dbReference type="FunFam" id="3.30.300.30:FF:000005">
    <property type="entry name" value="Acyl-coenzyme A synthetase ACSM5, mitochondrial"/>
    <property type="match status" value="1"/>
</dbReference>
<dbReference type="SUPFAM" id="SSF56801">
    <property type="entry name" value="Acetyl-CoA synthetase-like"/>
    <property type="match status" value="1"/>
</dbReference>
<keyword evidence="3 9" id="KW-0436">Ligase</keyword>
<sequence>MNRSDLIAPETYNIVNEIERHAADETKEAIIFEDVDGNVETITYAKLLQNSNKVGNIFKAQGLQKGDKVLIMMPRSIKTYEVYIAALKLGLIIIPSSEMLRTKDLQHRITHGEVNAVVVIDQCTGEFENIQEYDQLTKFIVGSKQQDWISIDEAIQTASLELTVDETKRDDIAILSYTSGTTGLPKAVIHTHGWGFAHIQTAPKHWLSITDKDTVWATAAPGWQKWIWSPFLSILGSGAIAFVYNGKFNAAKYLDLLEKHQINALCCTPTEYRLMAKLPNLSDYTLKHLHSAVSAGEPLNKEVIEQFNHNFNIKVRDGYGQTENTLLIAFLKDTESRPGAMGKAIPGSYVTVIDEDGDPITNGATGDIAVSLDSPSLFQGYFKDEERTEKSKRGNYYVTGDRARLDEDGYFWFKGREDDIIISSGYTIGPFEVEDSLTKHPKVQECAVVASPDEIRGNIVKAFVILQNDIVGDEALVKELQTYVKSDVAPYKYPRAIEFVSELPKTNSGKIRRVELREAEKEKYNKQS</sequence>
<dbReference type="Pfam" id="PF00501">
    <property type="entry name" value="AMP-binding"/>
    <property type="match status" value="1"/>
</dbReference>
<feature type="domain" description="AMP-dependent synthetase/ligase" evidence="7">
    <location>
        <begin position="22"/>
        <end position="382"/>
    </location>
</feature>
<evidence type="ECO:0000256" key="4">
    <source>
        <dbReference type="ARBA" id="ARBA00022741"/>
    </source>
</evidence>
<dbReference type="InterPro" id="IPR051087">
    <property type="entry name" value="Mitochondrial_ACSM"/>
</dbReference>
<comment type="similarity">
    <text evidence="1">Belongs to the ATP-dependent AMP-binding enzyme family.</text>
</comment>
<evidence type="ECO:0000256" key="3">
    <source>
        <dbReference type="ARBA" id="ARBA00022598"/>
    </source>
</evidence>
<proteinExistence type="inferred from homology"/>
<protein>
    <recommendedName>
        <fullName evidence="2">Putative long chain fatty acid-CoA ligase VraA</fullName>
    </recommendedName>
    <alternativeName>
        <fullName evidence="6">Acyl-CoA synthetase</fullName>
    </alternativeName>
</protein>
<dbReference type="InterPro" id="IPR025110">
    <property type="entry name" value="AMP-bd_C"/>
</dbReference>
<evidence type="ECO:0000256" key="2">
    <source>
        <dbReference type="ARBA" id="ARBA00017625"/>
    </source>
</evidence>
<dbReference type="AlphaFoldDB" id="A0AAI8DFT5"/>
<evidence type="ECO:0000256" key="5">
    <source>
        <dbReference type="ARBA" id="ARBA00022840"/>
    </source>
</evidence>
<dbReference type="RefSeq" id="WP_084756042.1">
    <property type="nucleotide sequence ID" value="NZ_CP022046.2"/>
</dbReference>
<reference evidence="10" key="1">
    <citation type="submission" date="2017-06" db="EMBL/GenBank/DDBJ databases">
        <title>FDA dAtabase for Regulatory Grade micrObial Sequences (FDA-ARGOS): Supporting development and validation of Infectious Disease Dx tests.</title>
        <authorList>
            <person name="Goldberg B."/>
            <person name="Campos J."/>
            <person name="Tallon L."/>
            <person name="Sadzewicz L."/>
            <person name="Sengamalay N."/>
            <person name="Ott S."/>
            <person name="Godinez A."/>
            <person name="Nagaraj S."/>
            <person name="Vavikolanu K."/>
            <person name="Nadendla S."/>
            <person name="George J."/>
            <person name="Geyer C."/>
            <person name="Sichtig H."/>
        </authorList>
    </citation>
    <scope>NUCLEOTIDE SEQUENCE [LARGE SCALE GENOMIC DNA]</scope>
    <source>
        <strain evidence="10">FDAARGOS_285</strain>
    </source>
</reference>
<dbReference type="GO" id="GO:0005524">
    <property type="term" value="F:ATP binding"/>
    <property type="evidence" value="ECO:0007669"/>
    <property type="project" value="UniProtKB-KW"/>
</dbReference>
<gene>
    <name evidence="9" type="ORF">CEP64_00205</name>
</gene>
<evidence type="ECO:0000256" key="1">
    <source>
        <dbReference type="ARBA" id="ARBA00006432"/>
    </source>
</evidence>
<organism evidence="9 10">
    <name type="scientific">Mammaliicoccus sciuri</name>
    <name type="common">Staphylococcus sciuri</name>
    <dbReference type="NCBI Taxonomy" id="1296"/>
    <lineage>
        <taxon>Bacteria</taxon>
        <taxon>Bacillati</taxon>
        <taxon>Bacillota</taxon>
        <taxon>Bacilli</taxon>
        <taxon>Bacillales</taxon>
        <taxon>Staphylococcaceae</taxon>
        <taxon>Mammaliicoccus</taxon>
    </lineage>
</organism>
<feature type="domain" description="AMP-binding enzyme C-terminal" evidence="8">
    <location>
        <begin position="432"/>
        <end position="510"/>
    </location>
</feature>